<evidence type="ECO:0000256" key="1">
    <source>
        <dbReference type="SAM" id="MobiDB-lite"/>
    </source>
</evidence>
<gene>
    <name evidence="2" type="ORF">HGQ98_33090</name>
</gene>
<name>A0A848NLH6_9BURK</name>
<dbReference type="Proteomes" id="UP000542405">
    <property type="component" value="Unassembled WGS sequence"/>
</dbReference>
<proteinExistence type="predicted"/>
<evidence type="ECO:0000313" key="3">
    <source>
        <dbReference type="Proteomes" id="UP000542405"/>
    </source>
</evidence>
<dbReference type="AlphaFoldDB" id="A0A848NLH6"/>
<organism evidence="2 3">
    <name type="scientific">Achromobacter ruhlandii</name>
    <dbReference type="NCBI Taxonomy" id="72557"/>
    <lineage>
        <taxon>Bacteria</taxon>
        <taxon>Pseudomonadati</taxon>
        <taxon>Pseudomonadota</taxon>
        <taxon>Betaproteobacteria</taxon>
        <taxon>Burkholderiales</taxon>
        <taxon>Alcaligenaceae</taxon>
        <taxon>Achromobacter</taxon>
    </lineage>
</organism>
<evidence type="ECO:0000313" key="2">
    <source>
        <dbReference type="EMBL" id="NMU93989.1"/>
    </source>
</evidence>
<dbReference type="EMBL" id="JABBZE010001099">
    <property type="protein sequence ID" value="NMU93989.1"/>
    <property type="molecule type" value="Genomic_DNA"/>
</dbReference>
<comment type="caution">
    <text evidence="2">The sequence shown here is derived from an EMBL/GenBank/DDBJ whole genome shotgun (WGS) entry which is preliminary data.</text>
</comment>
<reference evidence="2 3" key="1">
    <citation type="submission" date="2020-04" db="EMBL/GenBank/DDBJ databases">
        <title>Achromobacter ruhlandii genome sequencing and assembly.</title>
        <authorList>
            <person name="Martins R.C.R."/>
            <person name="Perdigao-Neto L.V."/>
            <person name="Levin A.S.S."/>
            <person name="Costa S.F."/>
        </authorList>
    </citation>
    <scope>NUCLEOTIDE SEQUENCE [LARGE SCALE GENOMIC DNA]</scope>
    <source>
        <strain evidence="2 3">9035ralo</strain>
    </source>
</reference>
<accession>A0A848NLH6</accession>
<sequence>MGRGETGSRRKWGGRGGGGNVGEGGGGMGGGGELGAAGVGRGGREAVGGVWCGGGVGWAGGCGG</sequence>
<feature type="compositionally biased region" description="Gly residues" evidence="1">
    <location>
        <begin position="14"/>
        <end position="40"/>
    </location>
</feature>
<protein>
    <submittedName>
        <fullName evidence="2">Uncharacterized protein</fullName>
    </submittedName>
</protein>
<feature type="region of interest" description="Disordered" evidence="1">
    <location>
        <begin position="1"/>
        <end position="40"/>
    </location>
</feature>